<dbReference type="Pfam" id="PF00067">
    <property type="entry name" value="p450"/>
    <property type="match status" value="1"/>
</dbReference>
<dbReference type="GeneID" id="13288483"/>
<evidence type="ECO:0000256" key="4">
    <source>
        <dbReference type="ARBA" id="ARBA00023004"/>
    </source>
</evidence>
<dbReference type="SUPFAM" id="SSF48264">
    <property type="entry name" value="Cytochrome P450"/>
    <property type="match status" value="1"/>
</dbReference>
<reference evidence="9" key="1">
    <citation type="journal article" date="2011" name="Nat. Commun.">
        <title>Effector diversification within compartments of the Leptosphaeria maculans genome affected by Repeat-Induced Point mutations.</title>
        <authorList>
            <person name="Rouxel T."/>
            <person name="Grandaubert J."/>
            <person name="Hane J.K."/>
            <person name="Hoede C."/>
            <person name="van de Wouw A.P."/>
            <person name="Couloux A."/>
            <person name="Dominguez V."/>
            <person name="Anthouard V."/>
            <person name="Bally P."/>
            <person name="Bourras S."/>
            <person name="Cozijnsen A.J."/>
            <person name="Ciuffetti L.M."/>
            <person name="Degrave A."/>
            <person name="Dilmaghani A."/>
            <person name="Duret L."/>
            <person name="Fudal I."/>
            <person name="Goodwin S.B."/>
            <person name="Gout L."/>
            <person name="Glaser N."/>
            <person name="Linglin J."/>
            <person name="Kema G.H.J."/>
            <person name="Lapalu N."/>
            <person name="Lawrence C.B."/>
            <person name="May K."/>
            <person name="Meyer M."/>
            <person name="Ollivier B."/>
            <person name="Poulain J."/>
            <person name="Schoch C.L."/>
            <person name="Simon A."/>
            <person name="Spatafora J.W."/>
            <person name="Stachowiak A."/>
            <person name="Turgeon B.G."/>
            <person name="Tyler B.M."/>
            <person name="Vincent D."/>
            <person name="Weissenbach J."/>
            <person name="Amselem J."/>
            <person name="Quesneville H."/>
            <person name="Oliver R.P."/>
            <person name="Wincker P."/>
            <person name="Balesdent M.-H."/>
            <person name="Howlett B.J."/>
        </authorList>
    </citation>
    <scope>NUCLEOTIDE SEQUENCE [LARGE SCALE GENOMIC DNA]</scope>
    <source>
        <strain evidence="9">JN3 / isolate v23.1.3 / race Av1-4-5-6-7-8</strain>
    </source>
</reference>
<keyword evidence="9" id="KW-1185">Reference proteome</keyword>
<feature type="binding site" description="axial binding residue" evidence="5">
    <location>
        <position position="446"/>
    </location>
    <ligand>
        <name>heme</name>
        <dbReference type="ChEBI" id="CHEBI:30413"/>
    </ligand>
    <ligandPart>
        <name>Fe</name>
        <dbReference type="ChEBI" id="CHEBI:18248"/>
    </ligandPart>
</feature>
<evidence type="ECO:0000313" key="8">
    <source>
        <dbReference type="EMBL" id="CBX95728.1"/>
    </source>
</evidence>
<dbReference type="GO" id="GO:0004497">
    <property type="term" value="F:monooxygenase activity"/>
    <property type="evidence" value="ECO:0007669"/>
    <property type="project" value="UniProtKB-KW"/>
</dbReference>
<dbReference type="eggNOG" id="KOG0158">
    <property type="taxonomic scope" value="Eukaryota"/>
</dbReference>
<keyword evidence="3 5" id="KW-0479">Metal-binding</keyword>
<dbReference type="VEuPathDB" id="FungiDB:LEMA_P028800.1"/>
<proteinExistence type="inferred from homology"/>
<dbReference type="Gene3D" id="1.10.630.10">
    <property type="entry name" value="Cytochrome P450"/>
    <property type="match status" value="1"/>
</dbReference>
<dbReference type="PRINTS" id="PR00385">
    <property type="entry name" value="P450"/>
</dbReference>
<dbReference type="AlphaFoldDB" id="E4ZVV2"/>
<dbReference type="CDD" id="cd11062">
    <property type="entry name" value="CYP58-like"/>
    <property type="match status" value="1"/>
</dbReference>
<keyword evidence="7" id="KW-1133">Transmembrane helix</keyword>
<dbReference type="PRINTS" id="PR00465">
    <property type="entry name" value="EP450IV"/>
</dbReference>
<sequence length="509" mass="57429">MNISPLLLFTWLLGSWIIWYTTITVRRLFFHPLAKIPGPKLAAVTLLYQTWYCFVGGSRFYIKIQKLHEQYGPVVRIGPDEVHLSDAANYDKINRVGTKFSKDGAFYGAFGNPNSSFTTASNELHRLRRGGLNSFFSRKVVLQLEDIVHEKTELLIALVRKTFDKGGEFDIHHGLRAISIDVVTDYAFGSCYDLLKEPDLGLKFFTLVHKIGPAAWIFRQWPWLKSVAMSIPESIIKLISEPIGQVRDMQNHCHKQLLEVKANREAGLIRDDDRPTIFSALMDPKEGFSKGAVDNLEDEAYTVITAAADTTGNAMTTMVRCVVENSNIYRRLHAELCEAFPDPESELTYAALERLPYLTMVIKEGLRLSFGVPGRLPRVVPPGGATFNGYTLPEGTVVSMSSWILHQDQDFFPNPTVFDPDRWSDATEAQRMDKAFVPFGKGSRACVGMNLAYCELYVVIGTLFRTFTDLKGNHLTEEDLAYDDYFSSYNPLEATKFHVSKADKEITAM</sequence>
<comment type="cofactor">
    <cofactor evidence="1 5">
        <name>heme</name>
        <dbReference type="ChEBI" id="CHEBI:30413"/>
    </cofactor>
</comment>
<dbReference type="PROSITE" id="PS00086">
    <property type="entry name" value="CYTOCHROME_P450"/>
    <property type="match status" value="1"/>
</dbReference>
<dbReference type="OrthoDB" id="3945418at2759"/>
<feature type="transmembrane region" description="Helical" evidence="7">
    <location>
        <begin position="6"/>
        <end position="29"/>
    </location>
</feature>
<gene>
    <name evidence="8" type="ORF">LEMA_P028800.1</name>
</gene>
<dbReference type="InterPro" id="IPR017972">
    <property type="entry name" value="Cyt_P450_CS"/>
</dbReference>
<evidence type="ECO:0000313" key="9">
    <source>
        <dbReference type="Proteomes" id="UP000002668"/>
    </source>
</evidence>
<evidence type="ECO:0000256" key="1">
    <source>
        <dbReference type="ARBA" id="ARBA00001971"/>
    </source>
</evidence>
<dbReference type="STRING" id="985895.E4ZVV2"/>
<keyword evidence="6" id="KW-0560">Oxidoreductase</keyword>
<evidence type="ECO:0000256" key="7">
    <source>
        <dbReference type="SAM" id="Phobius"/>
    </source>
</evidence>
<dbReference type="EMBL" id="FP929127">
    <property type="protein sequence ID" value="CBX95728.1"/>
    <property type="molecule type" value="Genomic_DNA"/>
</dbReference>
<evidence type="ECO:0000256" key="2">
    <source>
        <dbReference type="ARBA" id="ARBA00010617"/>
    </source>
</evidence>
<keyword evidence="4 5" id="KW-0408">Iron</keyword>
<dbReference type="InterPro" id="IPR002403">
    <property type="entry name" value="Cyt_P450_E_grp-IV"/>
</dbReference>
<protein>
    <submittedName>
        <fullName evidence="8">Similar to cytochrome P450 monooxygenase</fullName>
    </submittedName>
</protein>
<organism evidence="9">
    <name type="scientific">Leptosphaeria maculans (strain JN3 / isolate v23.1.3 / race Av1-4-5-6-7-8)</name>
    <name type="common">Blackleg fungus</name>
    <name type="synonym">Phoma lingam</name>
    <dbReference type="NCBI Taxonomy" id="985895"/>
    <lineage>
        <taxon>Eukaryota</taxon>
        <taxon>Fungi</taxon>
        <taxon>Dikarya</taxon>
        <taxon>Ascomycota</taxon>
        <taxon>Pezizomycotina</taxon>
        <taxon>Dothideomycetes</taxon>
        <taxon>Pleosporomycetidae</taxon>
        <taxon>Pleosporales</taxon>
        <taxon>Pleosporineae</taxon>
        <taxon>Leptosphaeriaceae</taxon>
        <taxon>Plenodomus</taxon>
        <taxon>Plenodomus lingam/Leptosphaeria maculans species complex</taxon>
    </lineage>
</organism>
<keyword evidence="5 6" id="KW-0349">Heme</keyword>
<dbReference type="OMA" id="QCVGMPL"/>
<dbReference type="PANTHER" id="PTHR24305:SF152">
    <property type="entry name" value="P450, PUTATIVE (EUROFUNG)-RELATED"/>
    <property type="match status" value="1"/>
</dbReference>
<dbReference type="GO" id="GO:0016705">
    <property type="term" value="F:oxidoreductase activity, acting on paired donors, with incorporation or reduction of molecular oxygen"/>
    <property type="evidence" value="ECO:0007669"/>
    <property type="project" value="InterPro"/>
</dbReference>
<keyword evidence="7" id="KW-0812">Transmembrane</keyword>
<dbReference type="RefSeq" id="XP_003839207.1">
    <property type="nucleotide sequence ID" value="XM_003839159.1"/>
</dbReference>
<comment type="similarity">
    <text evidence="2 6">Belongs to the cytochrome P450 family.</text>
</comment>
<dbReference type="GO" id="GO:0020037">
    <property type="term" value="F:heme binding"/>
    <property type="evidence" value="ECO:0007669"/>
    <property type="project" value="InterPro"/>
</dbReference>
<keyword evidence="7" id="KW-0472">Membrane</keyword>
<dbReference type="HOGENOM" id="CLU_001570_14_4_1"/>
<dbReference type="InParanoid" id="E4ZVV2"/>
<dbReference type="InterPro" id="IPR001128">
    <property type="entry name" value="Cyt_P450"/>
</dbReference>
<accession>E4ZVV2</accession>
<name>E4ZVV2_LEPMJ</name>
<evidence type="ECO:0000256" key="6">
    <source>
        <dbReference type="RuleBase" id="RU000461"/>
    </source>
</evidence>
<dbReference type="InterPro" id="IPR036396">
    <property type="entry name" value="Cyt_P450_sf"/>
</dbReference>
<dbReference type="InterPro" id="IPR050121">
    <property type="entry name" value="Cytochrome_P450_monoxygenase"/>
</dbReference>
<dbReference type="GO" id="GO:0005506">
    <property type="term" value="F:iron ion binding"/>
    <property type="evidence" value="ECO:0007669"/>
    <property type="project" value="InterPro"/>
</dbReference>
<keyword evidence="6 8" id="KW-0503">Monooxygenase</keyword>
<dbReference type="PANTHER" id="PTHR24305">
    <property type="entry name" value="CYTOCHROME P450"/>
    <property type="match status" value="1"/>
</dbReference>
<evidence type="ECO:0000256" key="3">
    <source>
        <dbReference type="ARBA" id="ARBA00022723"/>
    </source>
</evidence>
<evidence type="ECO:0000256" key="5">
    <source>
        <dbReference type="PIRSR" id="PIRSR602403-1"/>
    </source>
</evidence>
<dbReference type="Proteomes" id="UP000002668">
    <property type="component" value="Genome"/>
</dbReference>